<keyword evidence="2" id="KW-0472">Membrane</keyword>
<evidence type="ECO:0000259" key="4">
    <source>
        <dbReference type="Pfam" id="PF14257"/>
    </source>
</evidence>
<keyword evidence="2" id="KW-1133">Transmembrane helix</keyword>
<sequence length="322" mass="35486">MRQLALPVLLCTSLLFACGKKAEMSGGMPADVAESAPSHAARTDSAKTESTQTSAVEQLSSSTNSQTPENRQLIRQAQARFRVKDVYQSSMQIENIVAKLGGFITQNHIESQQYAQHERKQANGRILRLTEYTLNGNITLRVPSAETQNLLHALAPLVLFLDERDFTAQDVALELLQQQLAQARNQSSAQALGNTDSTTAASATERILAQNQLQARQDEALIQSKLIADQVAFSTIRLNLYQDRQISRSEHEDISAELLAAEPAFGERVLAALQAGWKGTLEVIIALSHLWPLLLIAAIISLSWIWHRYKESSAKSTTPSEE</sequence>
<dbReference type="KEGG" id="cmav:ABHF33_15260"/>
<feature type="region of interest" description="Disordered" evidence="1">
    <location>
        <begin position="27"/>
        <end position="71"/>
    </location>
</feature>
<feature type="signal peptide" evidence="3">
    <location>
        <begin position="1"/>
        <end position="17"/>
    </location>
</feature>
<keyword evidence="2" id="KW-0812">Transmembrane</keyword>
<reference evidence="5" key="1">
    <citation type="submission" date="2024-05" db="EMBL/GenBank/DDBJ databases">
        <authorList>
            <person name="Yang L."/>
            <person name="Pan L."/>
        </authorList>
    </citation>
    <scope>NUCLEOTIDE SEQUENCE</scope>
    <source>
        <strain evidence="5">FCG-7</strain>
    </source>
</reference>
<evidence type="ECO:0000256" key="3">
    <source>
        <dbReference type="SAM" id="SignalP"/>
    </source>
</evidence>
<dbReference type="InterPro" id="IPR025645">
    <property type="entry name" value="DUF4349"/>
</dbReference>
<feature type="chain" id="PRO_5043660985" evidence="3">
    <location>
        <begin position="18"/>
        <end position="322"/>
    </location>
</feature>
<dbReference type="Pfam" id="PF14257">
    <property type="entry name" value="DUF4349"/>
    <property type="match status" value="1"/>
</dbReference>
<feature type="domain" description="DUF4349" evidence="4">
    <location>
        <begin position="71"/>
        <end position="302"/>
    </location>
</feature>
<dbReference type="EMBL" id="CP157355">
    <property type="protein sequence ID" value="XBM00398.1"/>
    <property type="molecule type" value="Genomic_DNA"/>
</dbReference>
<dbReference type="RefSeq" id="WP_348944751.1">
    <property type="nucleotide sequence ID" value="NZ_CP157355.1"/>
</dbReference>
<name>A0AAU7F9L0_9NEIS</name>
<keyword evidence="3" id="KW-0732">Signal</keyword>
<feature type="transmembrane region" description="Helical" evidence="2">
    <location>
        <begin position="283"/>
        <end position="306"/>
    </location>
</feature>
<feature type="compositionally biased region" description="Polar residues" evidence="1">
    <location>
        <begin position="48"/>
        <end position="71"/>
    </location>
</feature>
<evidence type="ECO:0000313" key="5">
    <source>
        <dbReference type="EMBL" id="XBM00398.1"/>
    </source>
</evidence>
<organism evidence="5">
    <name type="scientific">Chitinibacter mangrovi</name>
    <dbReference type="NCBI Taxonomy" id="3153927"/>
    <lineage>
        <taxon>Bacteria</taxon>
        <taxon>Pseudomonadati</taxon>
        <taxon>Pseudomonadota</taxon>
        <taxon>Betaproteobacteria</taxon>
        <taxon>Neisseriales</taxon>
        <taxon>Chitinibacteraceae</taxon>
        <taxon>Chitinibacter</taxon>
    </lineage>
</organism>
<gene>
    <name evidence="5" type="ORF">ABHF33_15260</name>
</gene>
<dbReference type="PROSITE" id="PS51257">
    <property type="entry name" value="PROKAR_LIPOPROTEIN"/>
    <property type="match status" value="1"/>
</dbReference>
<dbReference type="AlphaFoldDB" id="A0AAU7F9L0"/>
<evidence type="ECO:0000256" key="1">
    <source>
        <dbReference type="SAM" id="MobiDB-lite"/>
    </source>
</evidence>
<accession>A0AAU7F9L0</accession>
<evidence type="ECO:0000256" key="2">
    <source>
        <dbReference type="SAM" id="Phobius"/>
    </source>
</evidence>
<protein>
    <submittedName>
        <fullName evidence="5">DUF4349 domain-containing protein</fullName>
    </submittedName>
</protein>
<proteinExistence type="predicted"/>